<evidence type="ECO:0000313" key="3">
    <source>
        <dbReference type="EMBL" id="SEA63631.1"/>
    </source>
</evidence>
<evidence type="ECO:0000259" key="2">
    <source>
        <dbReference type="Pfam" id="PF03372"/>
    </source>
</evidence>
<keyword evidence="3" id="KW-0378">Hydrolase</keyword>
<dbReference type="PROSITE" id="PS51257">
    <property type="entry name" value="PROKAR_LIPOPROTEIN"/>
    <property type="match status" value="1"/>
</dbReference>
<dbReference type="GO" id="GO:0004519">
    <property type="term" value="F:endonuclease activity"/>
    <property type="evidence" value="ECO:0007669"/>
    <property type="project" value="UniProtKB-KW"/>
</dbReference>
<dbReference type="EMBL" id="FNRI01000005">
    <property type="protein sequence ID" value="SEA63631.1"/>
    <property type="molecule type" value="Genomic_DNA"/>
</dbReference>
<dbReference type="GO" id="GO:0004527">
    <property type="term" value="F:exonuclease activity"/>
    <property type="evidence" value="ECO:0007669"/>
    <property type="project" value="UniProtKB-KW"/>
</dbReference>
<keyword evidence="1" id="KW-0732">Signal</keyword>
<feature type="chain" id="PRO_5010367553" evidence="1">
    <location>
        <begin position="21"/>
        <end position="291"/>
    </location>
</feature>
<reference evidence="3 4" key="1">
    <citation type="submission" date="2016-10" db="EMBL/GenBank/DDBJ databases">
        <authorList>
            <person name="de Groot N.N."/>
        </authorList>
    </citation>
    <scope>NUCLEOTIDE SEQUENCE [LARGE SCALE GENOMIC DNA]</scope>
    <source>
        <strain evidence="3 4">DSM 25383</strain>
    </source>
</reference>
<feature type="domain" description="Endonuclease/exonuclease/phosphatase" evidence="2">
    <location>
        <begin position="62"/>
        <end position="282"/>
    </location>
</feature>
<dbReference type="AlphaFoldDB" id="A0A1H4CTG9"/>
<keyword evidence="3" id="KW-0540">Nuclease</keyword>
<keyword evidence="4" id="KW-1185">Reference proteome</keyword>
<dbReference type="STRING" id="1033731.SAMN05444145_1055"/>
<keyword evidence="3" id="KW-0269">Exonuclease</keyword>
<dbReference type="Gene3D" id="3.60.10.10">
    <property type="entry name" value="Endonuclease/exonuclease/phosphatase"/>
    <property type="match status" value="1"/>
</dbReference>
<dbReference type="SUPFAM" id="SSF56219">
    <property type="entry name" value="DNase I-like"/>
    <property type="match status" value="1"/>
</dbReference>
<dbReference type="GO" id="GO:0006506">
    <property type="term" value="P:GPI anchor biosynthetic process"/>
    <property type="evidence" value="ECO:0007669"/>
    <property type="project" value="TreeGrafter"/>
</dbReference>
<keyword evidence="3" id="KW-0255">Endonuclease</keyword>
<name>A0A1H4CTG9_9BACT</name>
<accession>A0A1H4CTG9</accession>
<dbReference type="InterPro" id="IPR005135">
    <property type="entry name" value="Endo/exonuclease/phosphatase"/>
</dbReference>
<proteinExistence type="predicted"/>
<organism evidence="3 4">
    <name type="scientific">Alistipes timonensis JC136</name>
    <dbReference type="NCBI Taxonomy" id="1033731"/>
    <lineage>
        <taxon>Bacteria</taxon>
        <taxon>Pseudomonadati</taxon>
        <taxon>Bacteroidota</taxon>
        <taxon>Bacteroidia</taxon>
        <taxon>Bacteroidales</taxon>
        <taxon>Rikenellaceae</taxon>
        <taxon>Alistipes</taxon>
    </lineage>
</organism>
<gene>
    <name evidence="3" type="ORF">SAMN05444145_1055</name>
</gene>
<dbReference type="InterPro" id="IPR036691">
    <property type="entry name" value="Endo/exonu/phosph_ase_sf"/>
</dbReference>
<protein>
    <submittedName>
        <fullName evidence="3">Metal-dependent hydrolase, endonuclease/exonuclease/phosphatase family</fullName>
    </submittedName>
</protein>
<sequence length="291" mass="32794">MKITRFILSALFGCCLVLSAAACSDLSGDNSDFNFGDMTSDEPENPYDGQGYDRLPNSVRLATYNTHRCEGWTQNSGTDRANYNNTAKVISLMDPDVIALQELDKNTTWHPTDQLKELADRTGMRPYYCKTIDYRGGDYGIGILCKTAPKNTYAGDLPGEEPRKFFLAEFDDYIFIATHFCHKSDENRRRSFEIITEYIAANYTSYMKPIYLAGDLNTSKIPETALESWKIISTSANTFVNTSSPSRIDYVLVYTGNSPSYEVLRTAVPSYEEINVMKVSDHLPVLVDLKK</sequence>
<evidence type="ECO:0000256" key="1">
    <source>
        <dbReference type="SAM" id="SignalP"/>
    </source>
</evidence>
<dbReference type="Pfam" id="PF03372">
    <property type="entry name" value="Exo_endo_phos"/>
    <property type="match status" value="1"/>
</dbReference>
<dbReference type="PANTHER" id="PTHR14859">
    <property type="entry name" value="CALCOFLUOR WHITE HYPERSENSITIVE PROTEIN PRECURSOR"/>
    <property type="match status" value="1"/>
</dbReference>
<feature type="signal peptide" evidence="1">
    <location>
        <begin position="1"/>
        <end position="20"/>
    </location>
</feature>
<dbReference type="Proteomes" id="UP000183253">
    <property type="component" value="Unassembled WGS sequence"/>
</dbReference>
<dbReference type="PANTHER" id="PTHR14859:SF15">
    <property type="entry name" value="ENDONUCLEASE_EXONUCLEASE_PHOSPHATASE DOMAIN-CONTAINING PROTEIN"/>
    <property type="match status" value="1"/>
</dbReference>
<dbReference type="InterPro" id="IPR051916">
    <property type="entry name" value="GPI-anchor_lipid_remodeler"/>
</dbReference>
<dbReference type="GO" id="GO:0016020">
    <property type="term" value="C:membrane"/>
    <property type="evidence" value="ECO:0007669"/>
    <property type="project" value="GOC"/>
</dbReference>
<dbReference type="RefSeq" id="WP_010260091.1">
    <property type="nucleotide sequence ID" value="NZ_CAEG01000005.1"/>
</dbReference>
<evidence type="ECO:0000313" key="4">
    <source>
        <dbReference type="Proteomes" id="UP000183253"/>
    </source>
</evidence>
<dbReference type="OrthoDB" id="596345at2"/>